<organism evidence="1 2">
    <name type="scientific">Rickettsia rickettsii (strain Sheila Smith)</name>
    <dbReference type="NCBI Taxonomy" id="392021"/>
    <lineage>
        <taxon>Bacteria</taxon>
        <taxon>Pseudomonadati</taxon>
        <taxon>Pseudomonadota</taxon>
        <taxon>Alphaproteobacteria</taxon>
        <taxon>Rickettsiales</taxon>
        <taxon>Rickettsiaceae</taxon>
        <taxon>Rickettsieae</taxon>
        <taxon>Rickettsia</taxon>
        <taxon>spotted fever group</taxon>
    </lineage>
</organism>
<dbReference type="Pfam" id="PF03524">
    <property type="entry name" value="CagX"/>
    <property type="match status" value="1"/>
</dbReference>
<dbReference type="GeneID" id="79937162"/>
<gene>
    <name evidence="1" type="ordered locus">A1G_02225</name>
</gene>
<dbReference type="KEGG" id="rri:A1G_02225"/>
<dbReference type="EMBL" id="CP000848">
    <property type="protein sequence ID" value="ABV76000.1"/>
    <property type="molecule type" value="Genomic_DNA"/>
</dbReference>
<reference evidence="2" key="1">
    <citation type="submission" date="2007-09" db="EMBL/GenBank/DDBJ databases">
        <title>Complete genome sequence of Rickettsia rickettsii.</title>
        <authorList>
            <person name="Madan A."/>
            <person name="Fahey J."/>
            <person name="Helton E."/>
            <person name="Ketteman M."/>
            <person name="Madan A."/>
            <person name="Rodrigues S."/>
            <person name="Sanchez A."/>
            <person name="Dasch G."/>
            <person name="Eremeeva M."/>
        </authorList>
    </citation>
    <scope>NUCLEOTIDE SEQUENCE [LARGE SCALE GENOMIC DNA]</scope>
    <source>
        <strain evidence="2">Sheila Smith</strain>
    </source>
</reference>
<dbReference type="InterPro" id="IPR010258">
    <property type="entry name" value="Conjugal_tfr_TrbG/VirB9/CagX"/>
</dbReference>
<dbReference type="HOGENOM" id="CLU_141043_0_0_5"/>
<evidence type="ECO:0000313" key="1">
    <source>
        <dbReference type="EMBL" id="ABV76000.1"/>
    </source>
</evidence>
<sequence length="157" mass="18565">MTIVRFYFLVFILLSGFTVQRECPLVDAPCNSSNNYVDDLSITKDNRIKTYIYNPNEVYLLVLHFGFQSHIEFAKNEEVQNIILGDAYAWKITPLANRLFIKPLEKDIRTNMTIITNKRIYEFDIASTELMMGNERDLVYVIKFYYPKKNSNYMARF</sequence>
<evidence type="ECO:0000313" key="2">
    <source>
        <dbReference type="Proteomes" id="UP000006832"/>
    </source>
</evidence>
<dbReference type="RefSeq" id="WP_012150599.1">
    <property type="nucleotide sequence ID" value="NC_009882.1"/>
</dbReference>
<dbReference type="Proteomes" id="UP000006832">
    <property type="component" value="Chromosome"/>
</dbReference>
<protein>
    <submittedName>
        <fullName evidence="1">VirB9 protein</fullName>
    </submittedName>
</protein>
<dbReference type="AlphaFoldDB" id="A0A0H3AWG6"/>
<name>A0A0H3AWG6_RICRS</name>
<accession>A0A0H3AWG6</accession>
<proteinExistence type="predicted"/>